<keyword evidence="1" id="KW-0812">Transmembrane</keyword>
<proteinExistence type="predicted"/>
<name>A0A1I3STV8_9EURY</name>
<dbReference type="GeneID" id="14208956"/>
<feature type="transmembrane region" description="Helical" evidence="1">
    <location>
        <begin position="20"/>
        <end position="40"/>
    </location>
</feature>
<dbReference type="Proteomes" id="UP000182829">
    <property type="component" value="Unassembled WGS sequence"/>
</dbReference>
<evidence type="ECO:0000256" key="1">
    <source>
        <dbReference type="SAM" id="Phobius"/>
    </source>
</evidence>
<protein>
    <submittedName>
        <fullName evidence="2">Uncharacterized protein</fullName>
    </submittedName>
</protein>
<accession>A0A1I3STV8</accession>
<dbReference type="AlphaFoldDB" id="A0A1I3STV8"/>
<keyword evidence="1" id="KW-1133">Transmembrane helix</keyword>
<dbReference type="OrthoDB" id="346155at2157"/>
<dbReference type="RefSeq" id="WP_005578241.1">
    <property type="nucleotide sequence ID" value="NZ_FORO01000048.1"/>
</dbReference>
<evidence type="ECO:0000313" key="3">
    <source>
        <dbReference type="Proteomes" id="UP000182829"/>
    </source>
</evidence>
<feature type="transmembrane region" description="Helical" evidence="1">
    <location>
        <begin position="46"/>
        <end position="70"/>
    </location>
</feature>
<sequence length="88" mass="9796">MVELYRSRLFADTRTCYRFLQAGFGVILVTFFAGMAVLAVPEYGAVYDVLVMPSLFVGLGLLLFGIGTHLHAMHLNVVRMHADDTDDK</sequence>
<evidence type="ECO:0000313" key="2">
    <source>
        <dbReference type="EMBL" id="SFJ62225.1"/>
    </source>
</evidence>
<keyword evidence="1" id="KW-0472">Membrane</keyword>
<dbReference type="EMBL" id="FORO01000048">
    <property type="protein sequence ID" value="SFJ62225.1"/>
    <property type="molecule type" value="Genomic_DNA"/>
</dbReference>
<reference evidence="2 3" key="1">
    <citation type="submission" date="2016-10" db="EMBL/GenBank/DDBJ databases">
        <authorList>
            <person name="de Groot N.N."/>
        </authorList>
    </citation>
    <scope>NUCLEOTIDE SEQUENCE [LARGE SCALE GENOMIC DNA]</scope>
    <source>
        <strain evidence="2 3">SP2</strain>
    </source>
</reference>
<gene>
    <name evidence="2" type="ORF">SAMN05443661_1484</name>
</gene>
<organism evidence="2 3">
    <name type="scientific">Natronobacterium gregoryi</name>
    <dbReference type="NCBI Taxonomy" id="44930"/>
    <lineage>
        <taxon>Archaea</taxon>
        <taxon>Methanobacteriati</taxon>
        <taxon>Methanobacteriota</taxon>
        <taxon>Stenosarchaea group</taxon>
        <taxon>Halobacteria</taxon>
        <taxon>Halobacteriales</taxon>
        <taxon>Natrialbaceae</taxon>
        <taxon>Natronobacterium</taxon>
    </lineage>
</organism>